<organism evidence="1 2">
    <name type="scientific">Cymbomonas tetramitiformis</name>
    <dbReference type="NCBI Taxonomy" id="36881"/>
    <lineage>
        <taxon>Eukaryota</taxon>
        <taxon>Viridiplantae</taxon>
        <taxon>Chlorophyta</taxon>
        <taxon>Pyramimonadophyceae</taxon>
        <taxon>Pyramimonadales</taxon>
        <taxon>Pyramimonadaceae</taxon>
        <taxon>Cymbomonas</taxon>
    </lineage>
</organism>
<evidence type="ECO:0000313" key="1">
    <source>
        <dbReference type="EMBL" id="KAK3243939.1"/>
    </source>
</evidence>
<name>A0AAE0EXL3_9CHLO</name>
<feature type="non-terminal residue" evidence="1">
    <location>
        <position position="203"/>
    </location>
</feature>
<keyword evidence="2" id="KW-1185">Reference proteome</keyword>
<sequence>MQKPHKKPLLRDVLKSADGDNGTTITHLVMSGPKQLEDAQKYGSCFVLPTSPVNAGVQRPEERKCHGRGRSYEDSPAASLVLLLRQTSENALNISNSVKRVVELSLSVRVKEVVVLIQGAGMAHEHAELMRSQLKGPNHFLLYTPARLNFLQALERAVSSSRGERVLILDSSSVDHVTTDCLGGILESLKAGSRLGLVATRHQ</sequence>
<accession>A0AAE0EXL3</accession>
<proteinExistence type="predicted"/>
<gene>
    <name evidence="1" type="ORF">CYMTET_46432</name>
</gene>
<dbReference type="Proteomes" id="UP001190700">
    <property type="component" value="Unassembled WGS sequence"/>
</dbReference>
<protein>
    <submittedName>
        <fullName evidence="1">Uncharacterized protein</fullName>
    </submittedName>
</protein>
<dbReference type="AlphaFoldDB" id="A0AAE0EXL3"/>
<comment type="caution">
    <text evidence="1">The sequence shown here is derived from an EMBL/GenBank/DDBJ whole genome shotgun (WGS) entry which is preliminary data.</text>
</comment>
<evidence type="ECO:0000313" key="2">
    <source>
        <dbReference type="Proteomes" id="UP001190700"/>
    </source>
</evidence>
<dbReference type="EMBL" id="LGRX02032519">
    <property type="protein sequence ID" value="KAK3243939.1"/>
    <property type="molecule type" value="Genomic_DNA"/>
</dbReference>
<reference evidence="1 2" key="1">
    <citation type="journal article" date="2015" name="Genome Biol. Evol.">
        <title>Comparative Genomics of a Bacterivorous Green Alga Reveals Evolutionary Causalities and Consequences of Phago-Mixotrophic Mode of Nutrition.</title>
        <authorList>
            <person name="Burns J.A."/>
            <person name="Paasch A."/>
            <person name="Narechania A."/>
            <person name="Kim E."/>
        </authorList>
    </citation>
    <scope>NUCLEOTIDE SEQUENCE [LARGE SCALE GENOMIC DNA]</scope>
    <source>
        <strain evidence="1 2">PLY_AMNH</strain>
    </source>
</reference>